<dbReference type="OrthoDB" id="7706971at2"/>
<evidence type="ECO:0000313" key="2">
    <source>
        <dbReference type="Proteomes" id="UP000203464"/>
    </source>
</evidence>
<proteinExistence type="predicted"/>
<reference evidence="2" key="1">
    <citation type="submission" date="2017-05" db="EMBL/GenBank/DDBJ databases">
        <authorList>
            <person name="Rodrigo-Torres L."/>
            <person name="Arahal R. D."/>
            <person name="Lucena T."/>
        </authorList>
    </citation>
    <scope>NUCLEOTIDE SEQUENCE [LARGE SCALE GENOMIC DNA]</scope>
    <source>
        <strain evidence="2">CECT 8868</strain>
    </source>
</reference>
<protein>
    <submittedName>
        <fullName evidence="1">Uncharacterized protein</fullName>
    </submittedName>
</protein>
<evidence type="ECO:0000313" key="1">
    <source>
        <dbReference type="EMBL" id="SMX30869.1"/>
    </source>
</evidence>
<dbReference type="EMBL" id="FXYD01000001">
    <property type="protein sequence ID" value="SMX30869.1"/>
    <property type="molecule type" value="Genomic_DNA"/>
</dbReference>
<name>A0A238JJN6_9RHOB</name>
<organism evidence="1 2">
    <name type="scientific">Octadecabacter ascidiaceicola</name>
    <dbReference type="NCBI Taxonomy" id="1655543"/>
    <lineage>
        <taxon>Bacteria</taxon>
        <taxon>Pseudomonadati</taxon>
        <taxon>Pseudomonadota</taxon>
        <taxon>Alphaproteobacteria</taxon>
        <taxon>Rhodobacterales</taxon>
        <taxon>Roseobacteraceae</taxon>
        <taxon>Octadecabacter</taxon>
    </lineage>
</organism>
<sequence length="157" mass="16384">MSSISPSITDVPPSVAALLPVLRHHLAALQGSNPLGWRLAFGLAEQRWGEGKGLALAHRSQVFLSALLAARPVPLDCVDPLHIDDRDTLTEDEGNLMIALSAMSSDDAPRARLTIMALTGGRVPASAVSTGLSLVHLLGSSPTTIRRSGAPALRAVS</sequence>
<dbReference type="AlphaFoldDB" id="A0A238JJN6"/>
<accession>A0A238JJN6</accession>
<gene>
    <name evidence="1" type="ORF">OCA8868_00073</name>
</gene>
<dbReference type="Proteomes" id="UP000203464">
    <property type="component" value="Unassembled WGS sequence"/>
</dbReference>
<dbReference type="RefSeq" id="WP_093994584.1">
    <property type="nucleotide sequence ID" value="NZ_FXYD01000001.1"/>
</dbReference>
<keyword evidence="2" id="KW-1185">Reference proteome</keyword>